<dbReference type="InterPro" id="IPR036979">
    <property type="entry name" value="CM_dom_sf"/>
</dbReference>
<reference evidence="4 5" key="1">
    <citation type="submission" date="2024-03" db="EMBL/GenBank/DDBJ databases">
        <title>High-quality draft genome sequence of Oceanobacter sp. wDCs-4.</title>
        <authorList>
            <person name="Dong C."/>
        </authorList>
    </citation>
    <scope>NUCLEOTIDE SEQUENCE [LARGE SCALE GENOMIC DNA]</scope>
    <source>
        <strain evidence="5">wDCs-4</strain>
    </source>
</reference>
<name>A0ABW8ND27_9GAMM</name>
<dbReference type="InterPro" id="IPR051331">
    <property type="entry name" value="Chorismate_mutase-related"/>
</dbReference>
<evidence type="ECO:0000313" key="5">
    <source>
        <dbReference type="Proteomes" id="UP001620597"/>
    </source>
</evidence>
<dbReference type="InterPro" id="IPR036263">
    <property type="entry name" value="Chorismate_II_sf"/>
</dbReference>
<dbReference type="RefSeq" id="WP_416204405.1">
    <property type="nucleotide sequence ID" value="NZ_JBBKTX010000001.1"/>
</dbReference>
<proteinExistence type="predicted"/>
<dbReference type="EMBL" id="JBBKTX010000001">
    <property type="protein sequence ID" value="MFK4750832.1"/>
    <property type="molecule type" value="Genomic_DNA"/>
</dbReference>
<evidence type="ECO:0000313" key="4">
    <source>
        <dbReference type="EMBL" id="MFK4750832.1"/>
    </source>
</evidence>
<evidence type="ECO:0000259" key="3">
    <source>
        <dbReference type="PROSITE" id="PS51168"/>
    </source>
</evidence>
<keyword evidence="5" id="KW-1185">Reference proteome</keyword>
<dbReference type="EC" id="5.4.99.5" evidence="1"/>
<dbReference type="PANTHER" id="PTHR38041">
    <property type="entry name" value="CHORISMATE MUTASE"/>
    <property type="match status" value="1"/>
</dbReference>
<sequence length="125" mass="13535">MNKAVTCKSLEEVRSNSDAIDHKIVSLIAERGGFVMQAARFKKTSDDVKAPQRVEQVISKVRALAQDSGANPDVTEAVYRSMISAFINAEMVEPVIKRVMSPVRLCVNGSKNPSVGVRPSAPYGS</sequence>
<dbReference type="SUPFAM" id="SSF48600">
    <property type="entry name" value="Chorismate mutase II"/>
    <property type="match status" value="1"/>
</dbReference>
<evidence type="ECO:0000256" key="1">
    <source>
        <dbReference type="ARBA" id="ARBA00012404"/>
    </source>
</evidence>
<dbReference type="PANTHER" id="PTHR38041:SF1">
    <property type="entry name" value="CHORISMATE MUTASE"/>
    <property type="match status" value="1"/>
</dbReference>
<dbReference type="Proteomes" id="UP001620597">
    <property type="component" value="Unassembled WGS sequence"/>
</dbReference>
<evidence type="ECO:0000256" key="2">
    <source>
        <dbReference type="ARBA" id="ARBA00023235"/>
    </source>
</evidence>
<gene>
    <name evidence="4" type="ORF">WG929_00280</name>
</gene>
<feature type="domain" description="Chorismate mutase" evidence="3">
    <location>
        <begin position="4"/>
        <end position="94"/>
    </location>
</feature>
<organism evidence="4 5">
    <name type="scientific">Oceanobacter antarcticus</name>
    <dbReference type="NCBI Taxonomy" id="3133425"/>
    <lineage>
        <taxon>Bacteria</taxon>
        <taxon>Pseudomonadati</taxon>
        <taxon>Pseudomonadota</taxon>
        <taxon>Gammaproteobacteria</taxon>
        <taxon>Oceanospirillales</taxon>
        <taxon>Oceanospirillaceae</taxon>
        <taxon>Oceanobacter</taxon>
    </lineage>
</organism>
<comment type="caution">
    <text evidence="4">The sequence shown here is derived from an EMBL/GenBank/DDBJ whole genome shotgun (WGS) entry which is preliminary data.</text>
</comment>
<dbReference type="InterPro" id="IPR002701">
    <property type="entry name" value="CM_II_prokaryot"/>
</dbReference>
<dbReference type="Gene3D" id="1.20.59.10">
    <property type="entry name" value="Chorismate mutase"/>
    <property type="match status" value="1"/>
</dbReference>
<accession>A0ABW8ND27</accession>
<protein>
    <recommendedName>
        <fullName evidence="1">chorismate mutase</fullName>
        <ecNumber evidence="1">5.4.99.5</ecNumber>
    </recommendedName>
</protein>
<dbReference type="PROSITE" id="PS51168">
    <property type="entry name" value="CHORISMATE_MUT_2"/>
    <property type="match status" value="1"/>
</dbReference>
<dbReference type="Pfam" id="PF01817">
    <property type="entry name" value="CM_2"/>
    <property type="match status" value="1"/>
</dbReference>
<dbReference type="SMART" id="SM00830">
    <property type="entry name" value="CM_2"/>
    <property type="match status" value="1"/>
</dbReference>
<keyword evidence="2" id="KW-0413">Isomerase</keyword>